<dbReference type="CDD" id="cd03214">
    <property type="entry name" value="ABC_Iron-Siderophores_B12_Hemin"/>
    <property type="match status" value="1"/>
</dbReference>
<organism evidence="4 5">
    <name type="scientific">Tenggerimyces flavus</name>
    <dbReference type="NCBI Taxonomy" id="1708749"/>
    <lineage>
        <taxon>Bacteria</taxon>
        <taxon>Bacillati</taxon>
        <taxon>Actinomycetota</taxon>
        <taxon>Actinomycetes</taxon>
        <taxon>Propionibacteriales</taxon>
        <taxon>Nocardioidaceae</taxon>
        <taxon>Tenggerimyces</taxon>
    </lineage>
</organism>
<dbReference type="RefSeq" id="WP_205122093.1">
    <property type="nucleotide sequence ID" value="NZ_JAFBCM010000001.1"/>
</dbReference>
<evidence type="ECO:0000313" key="5">
    <source>
        <dbReference type="Proteomes" id="UP001595699"/>
    </source>
</evidence>
<dbReference type="Proteomes" id="UP001595699">
    <property type="component" value="Unassembled WGS sequence"/>
</dbReference>
<dbReference type="SMART" id="SM00382">
    <property type="entry name" value="AAA"/>
    <property type="match status" value="1"/>
</dbReference>
<protein>
    <submittedName>
        <fullName evidence="4">ABC transporter ATP-binding protein</fullName>
    </submittedName>
</protein>
<dbReference type="Gene3D" id="3.40.50.300">
    <property type="entry name" value="P-loop containing nucleotide triphosphate hydrolases"/>
    <property type="match status" value="1"/>
</dbReference>
<evidence type="ECO:0000256" key="1">
    <source>
        <dbReference type="ARBA" id="ARBA00022741"/>
    </source>
</evidence>
<dbReference type="PROSITE" id="PS50893">
    <property type="entry name" value="ABC_TRANSPORTER_2"/>
    <property type="match status" value="1"/>
</dbReference>
<dbReference type="SUPFAM" id="SSF52540">
    <property type="entry name" value="P-loop containing nucleoside triphosphate hydrolases"/>
    <property type="match status" value="1"/>
</dbReference>
<feature type="domain" description="ABC transporter" evidence="3">
    <location>
        <begin position="3"/>
        <end position="236"/>
    </location>
</feature>
<keyword evidence="5" id="KW-1185">Reference proteome</keyword>
<gene>
    <name evidence="4" type="ORF">ACFOUW_01630</name>
</gene>
<keyword evidence="1" id="KW-0547">Nucleotide-binding</keyword>
<name>A0ABV7Y358_9ACTN</name>
<evidence type="ECO:0000313" key="4">
    <source>
        <dbReference type="EMBL" id="MFC3759527.1"/>
    </source>
</evidence>
<dbReference type="PANTHER" id="PTHR42794">
    <property type="entry name" value="HEMIN IMPORT ATP-BINDING PROTEIN HMUV"/>
    <property type="match status" value="1"/>
</dbReference>
<reference evidence="5" key="1">
    <citation type="journal article" date="2019" name="Int. J. Syst. Evol. Microbiol.">
        <title>The Global Catalogue of Microorganisms (GCM) 10K type strain sequencing project: providing services to taxonomists for standard genome sequencing and annotation.</title>
        <authorList>
            <consortium name="The Broad Institute Genomics Platform"/>
            <consortium name="The Broad Institute Genome Sequencing Center for Infectious Disease"/>
            <person name="Wu L."/>
            <person name="Ma J."/>
        </authorList>
    </citation>
    <scope>NUCLEOTIDE SEQUENCE [LARGE SCALE GENOMIC DNA]</scope>
    <source>
        <strain evidence="5">CGMCC 4.7241</strain>
    </source>
</reference>
<dbReference type="GO" id="GO:0005524">
    <property type="term" value="F:ATP binding"/>
    <property type="evidence" value="ECO:0007669"/>
    <property type="project" value="UniProtKB-KW"/>
</dbReference>
<dbReference type="InterPro" id="IPR027417">
    <property type="entry name" value="P-loop_NTPase"/>
</dbReference>
<dbReference type="InterPro" id="IPR003593">
    <property type="entry name" value="AAA+_ATPase"/>
</dbReference>
<dbReference type="EMBL" id="JBHRZH010000001">
    <property type="protein sequence ID" value="MFC3759527.1"/>
    <property type="molecule type" value="Genomic_DNA"/>
</dbReference>
<proteinExistence type="predicted"/>
<dbReference type="Pfam" id="PF00005">
    <property type="entry name" value="ABC_tran"/>
    <property type="match status" value="1"/>
</dbReference>
<dbReference type="InterPro" id="IPR017871">
    <property type="entry name" value="ABC_transporter-like_CS"/>
</dbReference>
<comment type="caution">
    <text evidence="4">The sequence shown here is derived from an EMBL/GenBank/DDBJ whole genome shotgun (WGS) entry which is preliminary data.</text>
</comment>
<evidence type="ECO:0000259" key="3">
    <source>
        <dbReference type="PROSITE" id="PS50893"/>
    </source>
</evidence>
<dbReference type="PANTHER" id="PTHR42794:SF2">
    <property type="entry name" value="ABC TRANSPORTER ATP-BINDING PROTEIN"/>
    <property type="match status" value="1"/>
</dbReference>
<dbReference type="InterPro" id="IPR003439">
    <property type="entry name" value="ABC_transporter-like_ATP-bd"/>
</dbReference>
<accession>A0ABV7Y358</accession>
<sequence length="265" mass="28655">MRLKLEGVSVDLDGVPIVSDADLVVEPGELVGLIGPNGSGKSTLLRTIYRVLRPRTGTVHLGDDDLWSQLSAREAARRTASVLQEASGEFDLSVLEVVFMGRTPHKSLLSGDDAQDESIVWSALERVGMTDKVGRLFATLSGGEKQRVLVARALAQQTRLLVMDEPTNHLDISAQLDLLELVRQLGLTTIAALHDLNLAATYCDRLYVLRGGRVVRSGPVHDVLTPDVVADVFGVQAHRGTHPITGLPHLAFAPLTSPDRRDISP</sequence>
<keyword evidence="2 4" id="KW-0067">ATP-binding</keyword>
<dbReference type="PROSITE" id="PS00211">
    <property type="entry name" value="ABC_TRANSPORTER_1"/>
    <property type="match status" value="1"/>
</dbReference>
<evidence type="ECO:0000256" key="2">
    <source>
        <dbReference type="ARBA" id="ARBA00022840"/>
    </source>
</evidence>